<dbReference type="OrthoDB" id="448899at2"/>
<dbReference type="AlphaFoldDB" id="B4VVB5"/>
<reference evidence="1 2" key="1">
    <citation type="submission" date="2008-07" db="EMBL/GenBank/DDBJ databases">
        <authorList>
            <person name="Tandeau de Marsac N."/>
            <person name="Ferriera S."/>
            <person name="Johnson J."/>
            <person name="Kravitz S."/>
            <person name="Beeson K."/>
            <person name="Sutton G."/>
            <person name="Rogers Y.-H."/>
            <person name="Friedman R."/>
            <person name="Frazier M."/>
            <person name="Venter J.C."/>
        </authorList>
    </citation>
    <scope>NUCLEOTIDE SEQUENCE [LARGE SCALE GENOMIC DNA]</scope>
    <source>
        <strain evidence="1 2">PCC 7420</strain>
    </source>
</reference>
<keyword evidence="2" id="KW-1185">Reference proteome</keyword>
<dbReference type="HOGENOM" id="CLU_1097144_0_0_3"/>
<name>B4VVB5_9CYAN</name>
<dbReference type="RefSeq" id="WP_006102433.1">
    <property type="nucleotide sequence ID" value="NZ_DS989854.1"/>
</dbReference>
<proteinExistence type="predicted"/>
<evidence type="ECO:0000313" key="2">
    <source>
        <dbReference type="Proteomes" id="UP000003835"/>
    </source>
</evidence>
<sequence>MEIITSSSRNYSALLGTISQDYYLRCDGGAFVDTLFGADLTEAYQDGSFQAAIVAHKVELVIIYPMRQGYKARRHLTLGEFYCNELFQEIWFIPLKSWIYDNKTKQENPGKMRPQIVSHFLMRGHSMDEFSILIRPIEQEAFLNWEGNKAQLSKQYASAKDYIKTQISQTIVSQIYTTEIVKCDKGIKPYFHLTWNVRQPETELEQDAIEVAQIIGQKHTDLLIHEVTEKAAEKALMALAGSPSNQPALPQTA</sequence>
<dbReference type="Proteomes" id="UP000003835">
    <property type="component" value="Unassembled WGS sequence"/>
</dbReference>
<dbReference type="STRING" id="118168.MC7420_4113"/>
<organism evidence="1 2">
    <name type="scientific">Coleofasciculus chthonoplastes PCC 7420</name>
    <dbReference type="NCBI Taxonomy" id="118168"/>
    <lineage>
        <taxon>Bacteria</taxon>
        <taxon>Bacillati</taxon>
        <taxon>Cyanobacteriota</taxon>
        <taxon>Cyanophyceae</taxon>
        <taxon>Coleofasciculales</taxon>
        <taxon>Coleofasciculaceae</taxon>
        <taxon>Coleofasciculus</taxon>
    </lineage>
</organism>
<accession>B4VVB5</accession>
<dbReference type="EMBL" id="DS989854">
    <property type="protein sequence ID" value="EDX74128.1"/>
    <property type="molecule type" value="Genomic_DNA"/>
</dbReference>
<dbReference type="eggNOG" id="ENOG5033G18">
    <property type="taxonomic scope" value="Bacteria"/>
</dbReference>
<evidence type="ECO:0000313" key="1">
    <source>
        <dbReference type="EMBL" id="EDX74128.1"/>
    </source>
</evidence>
<gene>
    <name evidence="1" type="ORF">MC7420_4113</name>
</gene>
<protein>
    <submittedName>
        <fullName evidence="1">Uncharacterized protein</fullName>
    </submittedName>
</protein>